<proteinExistence type="predicted"/>
<gene>
    <name evidence="2" type="ORF">ARMSODRAFT_477471</name>
</gene>
<evidence type="ECO:0000313" key="2">
    <source>
        <dbReference type="EMBL" id="PBK64212.1"/>
    </source>
</evidence>
<keyword evidence="3" id="KW-1185">Reference proteome</keyword>
<dbReference type="Proteomes" id="UP000218334">
    <property type="component" value="Unassembled WGS sequence"/>
</dbReference>
<reference evidence="3" key="1">
    <citation type="journal article" date="2017" name="Nat. Ecol. Evol.">
        <title>Genome expansion and lineage-specific genetic innovations in the forest pathogenic fungi Armillaria.</title>
        <authorList>
            <person name="Sipos G."/>
            <person name="Prasanna A.N."/>
            <person name="Walter M.C."/>
            <person name="O'Connor E."/>
            <person name="Balint B."/>
            <person name="Krizsan K."/>
            <person name="Kiss B."/>
            <person name="Hess J."/>
            <person name="Varga T."/>
            <person name="Slot J."/>
            <person name="Riley R."/>
            <person name="Boka B."/>
            <person name="Rigling D."/>
            <person name="Barry K."/>
            <person name="Lee J."/>
            <person name="Mihaltcheva S."/>
            <person name="LaButti K."/>
            <person name="Lipzen A."/>
            <person name="Waldron R."/>
            <person name="Moloney N.M."/>
            <person name="Sperisen C."/>
            <person name="Kredics L."/>
            <person name="Vagvoelgyi C."/>
            <person name="Patrignani A."/>
            <person name="Fitzpatrick D."/>
            <person name="Nagy I."/>
            <person name="Doyle S."/>
            <person name="Anderson J.B."/>
            <person name="Grigoriev I.V."/>
            <person name="Gueldener U."/>
            <person name="Muensterkoetter M."/>
            <person name="Nagy L.G."/>
        </authorList>
    </citation>
    <scope>NUCLEOTIDE SEQUENCE [LARGE SCALE GENOMIC DNA]</scope>
    <source>
        <strain evidence="3">28-4</strain>
    </source>
</reference>
<evidence type="ECO:0000256" key="1">
    <source>
        <dbReference type="SAM" id="MobiDB-lite"/>
    </source>
</evidence>
<dbReference type="EMBL" id="KZ293453">
    <property type="protein sequence ID" value="PBK64212.1"/>
    <property type="molecule type" value="Genomic_DNA"/>
</dbReference>
<organism evidence="2 3">
    <name type="scientific">Armillaria solidipes</name>
    <dbReference type="NCBI Taxonomy" id="1076256"/>
    <lineage>
        <taxon>Eukaryota</taxon>
        <taxon>Fungi</taxon>
        <taxon>Dikarya</taxon>
        <taxon>Basidiomycota</taxon>
        <taxon>Agaricomycotina</taxon>
        <taxon>Agaricomycetes</taxon>
        <taxon>Agaricomycetidae</taxon>
        <taxon>Agaricales</taxon>
        <taxon>Marasmiineae</taxon>
        <taxon>Physalacriaceae</taxon>
        <taxon>Armillaria</taxon>
    </lineage>
</organism>
<sequence>MRSGNEDLQYFAKTYRWPGYQHRNHKRNRERIASQKSIDESRRRINTSVRVQPKSAGQGDTTWSTVTTSSYNLRCAGSVSSMRGSIIWLGLDIAARYKKGKGVVTRRLAVYGGGEPRAS</sequence>
<protein>
    <submittedName>
        <fullName evidence="2">Uncharacterized protein</fullName>
    </submittedName>
</protein>
<evidence type="ECO:0000313" key="3">
    <source>
        <dbReference type="Proteomes" id="UP000218334"/>
    </source>
</evidence>
<name>A0A2H3BB28_9AGAR</name>
<dbReference type="AlphaFoldDB" id="A0A2H3BB28"/>
<feature type="compositionally biased region" description="Basic and acidic residues" evidence="1">
    <location>
        <begin position="30"/>
        <end position="43"/>
    </location>
</feature>
<accession>A0A2H3BB28</accession>
<feature type="region of interest" description="Disordered" evidence="1">
    <location>
        <begin position="22"/>
        <end position="62"/>
    </location>
</feature>